<dbReference type="InParanoid" id="A0A7N5KK91"/>
<comment type="catalytic activity">
    <reaction evidence="15">
        <text>N-hexadecanoyl-1-(9Z-octadecenoyl)-sn-glycero-3-phosphoethanolamine + H2O = N-hexadecanoylethanolamine + 1-(9Z-octadecenoyl)-sn-glycero-3-phosphate + H(+)</text>
        <dbReference type="Rhea" id="RHEA:53168"/>
        <dbReference type="ChEBI" id="CHEBI:15377"/>
        <dbReference type="ChEBI" id="CHEBI:15378"/>
        <dbReference type="ChEBI" id="CHEBI:71464"/>
        <dbReference type="ChEBI" id="CHEBI:74544"/>
        <dbReference type="ChEBI" id="CHEBI:85217"/>
    </reaction>
    <physiologicalReaction direction="left-to-right" evidence="15">
        <dbReference type="Rhea" id="RHEA:53169"/>
    </physiologicalReaction>
</comment>
<evidence type="ECO:0000256" key="23">
    <source>
        <dbReference type="SAM" id="SignalP"/>
    </source>
</evidence>
<evidence type="ECO:0000256" key="8">
    <source>
        <dbReference type="ARBA" id="ARBA00022801"/>
    </source>
</evidence>
<evidence type="ECO:0000256" key="15">
    <source>
        <dbReference type="ARBA" id="ARBA00047538"/>
    </source>
</evidence>
<keyword evidence="6" id="KW-0812">Transmembrane</keyword>
<feature type="signal peptide" evidence="23">
    <location>
        <begin position="1"/>
        <end position="21"/>
    </location>
</feature>
<evidence type="ECO:0000313" key="25">
    <source>
        <dbReference type="Ensembl" id="ENSAMEP00000041330.1"/>
    </source>
</evidence>
<keyword evidence="23" id="KW-0732">Signal</keyword>
<dbReference type="Proteomes" id="UP000008912">
    <property type="component" value="Unassembled WGS sequence"/>
</dbReference>
<dbReference type="Pfam" id="PF03009">
    <property type="entry name" value="GDPD"/>
    <property type="match status" value="1"/>
</dbReference>
<dbReference type="Ensembl" id="ENSAMET00000043853.1">
    <property type="protein sequence ID" value="ENSAMEP00000041330.1"/>
    <property type="gene ID" value="ENSAMEG00000015282.2"/>
</dbReference>
<comment type="catalytic activity">
    <reaction evidence="16">
        <text>1-O-(1Z-octadecenyl)-sn-glycero-3-phospho-N-hexadecanoyl-ethanolamine + H2O = 1-O-(1Z-octadecenyl)-sn-glycero-3-phosphate + N-hexadecanoylethanolamine + H(+)</text>
        <dbReference type="Rhea" id="RHEA:53184"/>
        <dbReference type="ChEBI" id="CHEBI:15377"/>
        <dbReference type="ChEBI" id="CHEBI:15378"/>
        <dbReference type="ChEBI" id="CHEBI:71464"/>
        <dbReference type="ChEBI" id="CHEBI:137009"/>
        <dbReference type="ChEBI" id="CHEBI:137017"/>
    </reaction>
    <physiologicalReaction direction="left-to-right" evidence="16">
        <dbReference type="Rhea" id="RHEA:53185"/>
    </physiologicalReaction>
</comment>
<evidence type="ECO:0000256" key="22">
    <source>
        <dbReference type="SAM" id="MobiDB-lite"/>
    </source>
</evidence>
<dbReference type="GO" id="GO:0048471">
    <property type="term" value="C:perinuclear region of cytoplasm"/>
    <property type="evidence" value="ECO:0007669"/>
    <property type="project" value="UniProtKB-SubCell"/>
</dbReference>
<dbReference type="FunFam" id="3.20.20.190:FF:000033">
    <property type="entry name" value="Glycerophosphodiester phosphodiesterase domain containing 3"/>
    <property type="match status" value="1"/>
</dbReference>
<evidence type="ECO:0000256" key="21">
    <source>
        <dbReference type="ARBA" id="ARBA00082474"/>
    </source>
</evidence>
<dbReference type="GeneTree" id="ENSGT00940000160759"/>
<sequence length="432" mass="47393">MLWKWLCVACCIPWPEAPMGGGKVVADPGVVGGLFPTVWPRGAWVLGSVKGLEVGEPWLPEASPPTSPPSPAEPCSLAPGQEQAQQVPGVWQRPAAEPDYTGPAVSGGSTVHQEHQSAYSRSPERQRGHEPGAVLCPACPGKLCHALRLLPAPASPAAHALGAGLPAAPGGPPSSSMAQRSDFLELDCQLTRDGVVVVSHDENLSRQSGVNRDVSSLDFEELPLYKEELEVYFSPGHFAHGTDRRMVSLEDMFRRFPRMPMSVEVKAVNEELINKVAGLVRHFDRSEITIWASEKSSVMRKCRAANPEMPFAFTIGRGLWLVLLYYLGLLPFVHIPERFFICFLPTIINRTYFPFSSPGLNKLAAVVSKWLIMRKSLIHHLEQRGVRVIFWCLNEESDFEAAYGLGATGVITDYPTALRRYLDNHGRAAQAS</sequence>
<reference evidence="25 26" key="1">
    <citation type="journal article" date="2010" name="Nature">
        <title>The sequence and de novo assembly of the giant panda genome.</title>
        <authorList>
            <person name="Li R."/>
            <person name="Fan W."/>
            <person name="Tian G."/>
            <person name="Zhu H."/>
            <person name="He L."/>
            <person name="Cai J."/>
            <person name="Huang Q."/>
            <person name="Cai Q."/>
            <person name="Li B."/>
            <person name="Bai Y."/>
            <person name="Zhang Z."/>
            <person name="Zhang Y."/>
            <person name="Wang W."/>
            <person name="Li J."/>
            <person name="Wei F."/>
            <person name="Li H."/>
            <person name="Jian M."/>
            <person name="Li J."/>
            <person name="Zhang Z."/>
            <person name="Nielsen R."/>
            <person name="Li D."/>
            <person name="Gu W."/>
            <person name="Yang Z."/>
            <person name="Xuan Z."/>
            <person name="Ryder O.A."/>
            <person name="Leung F.C."/>
            <person name="Zhou Y."/>
            <person name="Cao J."/>
            <person name="Sun X."/>
            <person name="Fu Y."/>
            <person name="Fang X."/>
            <person name="Guo X."/>
            <person name="Wang B."/>
            <person name="Hou R."/>
            <person name="Shen F."/>
            <person name="Mu B."/>
            <person name="Ni P."/>
            <person name="Lin R."/>
            <person name="Qian W."/>
            <person name="Wang G."/>
            <person name="Yu C."/>
            <person name="Nie W."/>
            <person name="Wang J."/>
            <person name="Wu Z."/>
            <person name="Liang H."/>
            <person name="Min J."/>
            <person name="Wu Q."/>
            <person name="Cheng S."/>
            <person name="Ruan J."/>
            <person name="Wang M."/>
            <person name="Shi Z."/>
            <person name="Wen M."/>
            <person name="Liu B."/>
            <person name="Ren X."/>
            <person name="Zheng H."/>
            <person name="Dong D."/>
            <person name="Cook K."/>
            <person name="Shan G."/>
            <person name="Zhang H."/>
            <person name="Kosiol C."/>
            <person name="Xie X."/>
            <person name="Lu Z."/>
            <person name="Zheng H."/>
            <person name="Li Y."/>
            <person name="Steiner C.C."/>
            <person name="Lam T.T."/>
            <person name="Lin S."/>
            <person name="Zhang Q."/>
            <person name="Li G."/>
            <person name="Tian J."/>
            <person name="Gong T."/>
            <person name="Liu H."/>
            <person name="Zhang D."/>
            <person name="Fang L."/>
            <person name="Ye C."/>
            <person name="Zhang J."/>
            <person name="Hu W."/>
            <person name="Xu A."/>
            <person name="Ren Y."/>
            <person name="Zhang G."/>
            <person name="Bruford M.W."/>
            <person name="Li Q."/>
            <person name="Ma L."/>
            <person name="Guo Y."/>
            <person name="An N."/>
            <person name="Hu Y."/>
            <person name="Zheng Y."/>
            <person name="Shi Y."/>
            <person name="Li Z."/>
            <person name="Liu Q."/>
            <person name="Chen Y."/>
            <person name="Zhao J."/>
            <person name="Qu N."/>
            <person name="Zhao S."/>
            <person name="Tian F."/>
            <person name="Wang X."/>
            <person name="Wang H."/>
            <person name="Xu L."/>
            <person name="Liu X."/>
            <person name="Vinar T."/>
            <person name="Wang Y."/>
            <person name="Lam T.W."/>
            <person name="Yiu S.M."/>
            <person name="Liu S."/>
            <person name="Zhang H."/>
            <person name="Li D."/>
            <person name="Huang Y."/>
            <person name="Wang X."/>
            <person name="Yang G."/>
            <person name="Jiang Z."/>
            <person name="Wang J."/>
            <person name="Qin N."/>
            <person name="Li L."/>
            <person name="Li J."/>
            <person name="Bolund L."/>
            <person name="Kristiansen K."/>
            <person name="Wong G.K."/>
            <person name="Olson M."/>
            <person name="Zhang X."/>
            <person name="Li S."/>
            <person name="Yang H."/>
            <person name="Wang J."/>
            <person name="Wang J."/>
        </authorList>
    </citation>
    <scope>NUCLEOTIDE SEQUENCE [LARGE SCALE GENOMIC DNA]</scope>
</reference>
<feature type="chain" id="PRO_5031395138" description="Lysophospholipase D GDPD3" evidence="23">
    <location>
        <begin position="22"/>
        <end position="432"/>
    </location>
</feature>
<keyword evidence="8" id="KW-0378">Hydrolase</keyword>
<reference evidence="25" key="3">
    <citation type="submission" date="2025-09" db="UniProtKB">
        <authorList>
            <consortium name="Ensembl"/>
        </authorList>
    </citation>
    <scope>IDENTIFICATION</scope>
</reference>
<evidence type="ECO:0000256" key="18">
    <source>
        <dbReference type="ARBA" id="ARBA00056977"/>
    </source>
</evidence>
<dbReference type="AlphaFoldDB" id="A0A7N5KK91"/>
<dbReference type="PANTHER" id="PTHR42758">
    <property type="entry name" value="PHOSPHATIDYLGLYCEROL PHOSPHOLIPASE C"/>
    <property type="match status" value="1"/>
</dbReference>
<keyword evidence="10" id="KW-1133">Transmembrane helix</keyword>
<comment type="catalytic activity">
    <reaction evidence="17">
        <text>N,1-di-(9Z-octadecenoyl)-sn-glycero-3-phosphoethanolamine + H2O = N-(9Z-octadecenoyl) ethanolamine + 1-(9Z-octadecenoyl)-sn-glycero-3-phosphate + H(+)</text>
        <dbReference type="Rhea" id="RHEA:56460"/>
        <dbReference type="ChEBI" id="CHEBI:15377"/>
        <dbReference type="ChEBI" id="CHEBI:15378"/>
        <dbReference type="ChEBI" id="CHEBI:71466"/>
        <dbReference type="ChEBI" id="CHEBI:74544"/>
        <dbReference type="ChEBI" id="CHEBI:85222"/>
    </reaction>
    <physiologicalReaction direction="left-to-right" evidence="17">
        <dbReference type="Rhea" id="RHEA:56461"/>
    </physiologicalReaction>
</comment>
<evidence type="ECO:0000313" key="26">
    <source>
        <dbReference type="Proteomes" id="UP000008912"/>
    </source>
</evidence>
<protein>
    <recommendedName>
        <fullName evidence="19">Lysophospholipase D GDPD3</fullName>
    </recommendedName>
    <alternativeName>
        <fullName evidence="21">Glycerophosphodiester phosphodiesterase 7</fullName>
    </alternativeName>
    <alternativeName>
        <fullName evidence="20">Glycerophosphodiester phosphodiesterase domain-containing protein 3</fullName>
    </alternativeName>
</protein>
<dbReference type="PROSITE" id="PS51704">
    <property type="entry name" value="GP_PDE"/>
    <property type="match status" value="1"/>
</dbReference>
<evidence type="ECO:0000256" key="6">
    <source>
        <dbReference type="ARBA" id="ARBA00022692"/>
    </source>
</evidence>
<proteinExistence type="inferred from homology"/>
<gene>
    <name evidence="25" type="primary">GDPD3</name>
</gene>
<evidence type="ECO:0000256" key="17">
    <source>
        <dbReference type="ARBA" id="ARBA00048947"/>
    </source>
</evidence>
<keyword evidence="26" id="KW-1185">Reference proteome</keyword>
<comment type="catalytic activity">
    <reaction evidence="14">
        <text>N-(5Z,8Z,11Z,14Z-eicosatetraenoyl)-1-(9Z-octadecenoyl)-sn-glycero-3-phosphoethanolamine + H2O = N-(5Z,8Z,11Z,14Z-eicosatetraenoyl)-ethanolamine + 1-(9Z-octadecenoyl)-sn-glycero-3-phosphate + H(+)</text>
        <dbReference type="Rhea" id="RHEA:45544"/>
        <dbReference type="ChEBI" id="CHEBI:2700"/>
        <dbReference type="ChEBI" id="CHEBI:15377"/>
        <dbReference type="ChEBI" id="CHEBI:15378"/>
        <dbReference type="ChEBI" id="CHEBI:74544"/>
        <dbReference type="ChEBI" id="CHEBI:85223"/>
    </reaction>
    <physiologicalReaction direction="left-to-right" evidence="14">
        <dbReference type="Rhea" id="RHEA:45545"/>
    </physiologicalReaction>
</comment>
<evidence type="ECO:0000256" key="12">
    <source>
        <dbReference type="ARBA" id="ARBA00023136"/>
    </source>
</evidence>
<evidence type="ECO:0000256" key="19">
    <source>
        <dbReference type="ARBA" id="ARBA00073061"/>
    </source>
</evidence>
<comment type="subcellular location">
    <subcellularLocation>
        <location evidence="3">Cytoplasm</location>
        <location evidence="3">Perinuclear region</location>
    </subcellularLocation>
    <subcellularLocation>
        <location evidence="2">Endoplasmic reticulum</location>
    </subcellularLocation>
    <subcellularLocation>
        <location evidence="1">Membrane</location>
        <topology evidence="1">Multi-pass membrane protein</topology>
    </subcellularLocation>
</comment>
<dbReference type="InterPro" id="IPR052271">
    <property type="entry name" value="GDPD-Related"/>
</dbReference>
<dbReference type="InterPro" id="IPR030395">
    <property type="entry name" value="GP_PDE_dom"/>
</dbReference>
<comment type="function">
    <text evidence="18">Hydrolyzes lysoglycerophospholipids to produce lysophosphatidic acid (LPA) and the corresponding amines. Shows a preference for 1-O-alkyl-sn-glycero-3-phosphocholine (lyso-PAF), lysophosphatidylcholine (lyso-PC) and N-acylethanolamine lysophospholipids. Does not display glycerophosphodiester phosphodiesterase activity, since it cannot hydrolyze either glycerophosphoinositol or glycerophosphocholine.</text>
</comment>
<accession>A0A7N5KK91</accession>
<name>A0A7N5KK91_AILME</name>
<keyword evidence="11" id="KW-0443">Lipid metabolism</keyword>
<feature type="compositionally biased region" description="Polar residues" evidence="22">
    <location>
        <begin position="107"/>
        <end position="120"/>
    </location>
</feature>
<evidence type="ECO:0000256" key="1">
    <source>
        <dbReference type="ARBA" id="ARBA00004141"/>
    </source>
</evidence>
<evidence type="ECO:0000256" key="3">
    <source>
        <dbReference type="ARBA" id="ARBA00004556"/>
    </source>
</evidence>
<evidence type="ECO:0000256" key="11">
    <source>
        <dbReference type="ARBA" id="ARBA00023098"/>
    </source>
</evidence>
<evidence type="ECO:0000256" key="14">
    <source>
        <dbReference type="ARBA" id="ARBA00047392"/>
    </source>
</evidence>
<comment type="catalytic activity">
    <reaction evidence="13">
        <text>1-O-hexadecyl-sn-glycero-3-phosphocholine + H2O = 1-O-hexadecyl-sn-glycero-3-phosphate + choline + H(+)</text>
        <dbReference type="Rhea" id="RHEA:41143"/>
        <dbReference type="ChEBI" id="CHEBI:15354"/>
        <dbReference type="ChEBI" id="CHEBI:15377"/>
        <dbReference type="ChEBI" id="CHEBI:15378"/>
        <dbReference type="ChEBI" id="CHEBI:64496"/>
        <dbReference type="ChEBI" id="CHEBI:77580"/>
    </reaction>
    <physiologicalReaction direction="left-to-right" evidence="13">
        <dbReference type="Rhea" id="RHEA:41144"/>
    </physiologicalReaction>
</comment>
<keyword evidence="12" id="KW-0472">Membrane</keyword>
<evidence type="ECO:0000256" key="4">
    <source>
        <dbReference type="ARBA" id="ARBA00007277"/>
    </source>
</evidence>
<feature type="domain" description="GP-PDE" evidence="24">
    <location>
        <begin position="148"/>
        <end position="422"/>
    </location>
</feature>
<dbReference type="GO" id="GO:0004622">
    <property type="term" value="F:phosphatidylcholine lysophospholipase activity"/>
    <property type="evidence" value="ECO:0007669"/>
    <property type="project" value="TreeGrafter"/>
</dbReference>
<feature type="compositionally biased region" description="Pro residues" evidence="22">
    <location>
        <begin position="62"/>
        <end position="72"/>
    </location>
</feature>
<dbReference type="GO" id="GO:0046872">
    <property type="term" value="F:metal ion binding"/>
    <property type="evidence" value="ECO:0007669"/>
    <property type="project" value="UniProtKB-KW"/>
</dbReference>
<dbReference type="GO" id="GO:0005789">
    <property type="term" value="C:endoplasmic reticulum membrane"/>
    <property type="evidence" value="ECO:0007669"/>
    <property type="project" value="TreeGrafter"/>
</dbReference>
<reference evidence="25" key="2">
    <citation type="submission" date="2025-08" db="UniProtKB">
        <authorList>
            <consortium name="Ensembl"/>
        </authorList>
    </citation>
    <scope>IDENTIFICATION</scope>
</reference>
<dbReference type="GO" id="GO:0008081">
    <property type="term" value="F:phosphoric diester hydrolase activity"/>
    <property type="evidence" value="ECO:0007669"/>
    <property type="project" value="Ensembl"/>
</dbReference>
<organism evidence="25 26">
    <name type="scientific">Ailuropoda melanoleuca</name>
    <name type="common">Giant panda</name>
    <dbReference type="NCBI Taxonomy" id="9646"/>
    <lineage>
        <taxon>Eukaryota</taxon>
        <taxon>Metazoa</taxon>
        <taxon>Chordata</taxon>
        <taxon>Craniata</taxon>
        <taxon>Vertebrata</taxon>
        <taxon>Euteleostomi</taxon>
        <taxon>Mammalia</taxon>
        <taxon>Eutheria</taxon>
        <taxon>Laurasiatheria</taxon>
        <taxon>Carnivora</taxon>
        <taxon>Caniformia</taxon>
        <taxon>Ursidae</taxon>
        <taxon>Ailuropoda</taxon>
    </lineage>
</organism>
<evidence type="ECO:0000256" key="10">
    <source>
        <dbReference type="ARBA" id="ARBA00022989"/>
    </source>
</evidence>
<keyword evidence="5" id="KW-0963">Cytoplasm</keyword>
<evidence type="ECO:0000256" key="5">
    <source>
        <dbReference type="ARBA" id="ARBA00022490"/>
    </source>
</evidence>
<dbReference type="SUPFAM" id="SSF51695">
    <property type="entry name" value="PLC-like phosphodiesterases"/>
    <property type="match status" value="1"/>
</dbReference>
<evidence type="ECO:0000256" key="13">
    <source>
        <dbReference type="ARBA" id="ARBA00036083"/>
    </source>
</evidence>
<dbReference type="InterPro" id="IPR017946">
    <property type="entry name" value="PLC-like_Pdiesterase_TIM-brl"/>
</dbReference>
<dbReference type="Gene3D" id="3.20.20.190">
    <property type="entry name" value="Phosphatidylinositol (PI) phosphodiesterase"/>
    <property type="match status" value="1"/>
</dbReference>
<evidence type="ECO:0000256" key="9">
    <source>
        <dbReference type="ARBA" id="ARBA00022824"/>
    </source>
</evidence>
<dbReference type="GO" id="GO:0046475">
    <property type="term" value="P:glycerophospholipid catabolic process"/>
    <property type="evidence" value="ECO:0007669"/>
    <property type="project" value="TreeGrafter"/>
</dbReference>
<dbReference type="PANTHER" id="PTHR42758:SF3">
    <property type="entry name" value="LYSOPHOSPHOLIPASE D GDPD3"/>
    <property type="match status" value="1"/>
</dbReference>
<keyword evidence="7" id="KW-0479">Metal-binding</keyword>
<comment type="similarity">
    <text evidence="4">Belongs to the glycerophosphoryl diester phosphodiesterase family.</text>
</comment>
<evidence type="ECO:0000256" key="2">
    <source>
        <dbReference type="ARBA" id="ARBA00004240"/>
    </source>
</evidence>
<keyword evidence="9" id="KW-0256">Endoplasmic reticulum</keyword>
<feature type="region of interest" description="Disordered" evidence="22">
    <location>
        <begin position="57"/>
        <end position="130"/>
    </location>
</feature>
<dbReference type="GO" id="GO:0070291">
    <property type="term" value="P:N-acylethanolamine metabolic process"/>
    <property type="evidence" value="ECO:0007669"/>
    <property type="project" value="Ensembl"/>
</dbReference>
<evidence type="ECO:0000259" key="24">
    <source>
        <dbReference type="PROSITE" id="PS51704"/>
    </source>
</evidence>
<evidence type="ECO:0000256" key="20">
    <source>
        <dbReference type="ARBA" id="ARBA00081582"/>
    </source>
</evidence>
<evidence type="ECO:0000256" key="16">
    <source>
        <dbReference type="ARBA" id="ARBA00048580"/>
    </source>
</evidence>
<evidence type="ECO:0000256" key="7">
    <source>
        <dbReference type="ARBA" id="ARBA00022723"/>
    </source>
</evidence>